<keyword evidence="3" id="KW-1185">Reference proteome</keyword>
<reference evidence="2" key="1">
    <citation type="submission" date="2021-02" db="EMBL/GenBank/DDBJ databases">
        <authorList>
            <person name="Cremers G."/>
            <person name="Picone N."/>
        </authorList>
    </citation>
    <scope>NUCLEOTIDE SEQUENCE</scope>
    <source>
        <strain evidence="2">PQ17</strain>
    </source>
</reference>
<evidence type="ECO:0008006" key="4">
    <source>
        <dbReference type="Google" id="ProtNLM"/>
    </source>
</evidence>
<proteinExistence type="predicted"/>
<dbReference type="AlphaFoldDB" id="A0A8J2FTR1"/>
<evidence type="ECO:0000256" key="1">
    <source>
        <dbReference type="SAM" id="SignalP"/>
    </source>
</evidence>
<organism evidence="2 3">
    <name type="scientific">Candidatus Methylacidithermus pantelleriae</name>
    <dbReference type="NCBI Taxonomy" id="2744239"/>
    <lineage>
        <taxon>Bacteria</taxon>
        <taxon>Pseudomonadati</taxon>
        <taxon>Verrucomicrobiota</taxon>
        <taxon>Methylacidiphilae</taxon>
        <taxon>Methylacidiphilales</taxon>
        <taxon>Methylacidiphilaceae</taxon>
        <taxon>Candidatus Methylacidithermus</taxon>
    </lineage>
</organism>
<name>A0A8J2FTR1_9BACT</name>
<gene>
    <name evidence="2" type="ORF">MPNT_600004</name>
</gene>
<feature type="signal peptide" evidence="1">
    <location>
        <begin position="1"/>
        <end position="19"/>
    </location>
</feature>
<protein>
    <recommendedName>
        <fullName evidence="4">DUF5666 domain-containing protein</fullName>
    </recommendedName>
</protein>
<dbReference type="RefSeq" id="WP_174583569.1">
    <property type="nucleotide sequence ID" value="NZ_CAJNOB010000057.1"/>
</dbReference>
<accession>A0A8J2FTR1</accession>
<evidence type="ECO:0000313" key="3">
    <source>
        <dbReference type="Proteomes" id="UP000663859"/>
    </source>
</evidence>
<evidence type="ECO:0000313" key="2">
    <source>
        <dbReference type="EMBL" id="CAF0704224.1"/>
    </source>
</evidence>
<feature type="chain" id="PRO_5035159001" description="DUF5666 domain-containing protein" evidence="1">
    <location>
        <begin position="20"/>
        <end position="98"/>
    </location>
</feature>
<sequence length="98" mass="10816">MRKVLLFVWLASSVGTAYAHGNFEHILGTIKEVHPGTILVETRQHQIRTVSLPDKVPILQDGHSISWKDLKPGQRVVIHAKKSAAVLQAHEVKVGKAP</sequence>
<comment type="caution">
    <text evidence="2">The sequence shown here is derived from an EMBL/GenBank/DDBJ whole genome shotgun (WGS) entry which is preliminary data.</text>
</comment>
<keyword evidence="1" id="KW-0732">Signal</keyword>
<dbReference type="EMBL" id="CAJNOB010000057">
    <property type="protein sequence ID" value="CAF0704224.1"/>
    <property type="molecule type" value="Genomic_DNA"/>
</dbReference>
<dbReference type="Proteomes" id="UP000663859">
    <property type="component" value="Unassembled WGS sequence"/>
</dbReference>